<evidence type="ECO:0000313" key="4">
    <source>
        <dbReference type="Proteomes" id="UP000499080"/>
    </source>
</evidence>
<dbReference type="PANTHER" id="PTHR10380:SF235">
    <property type="entry name" value="CUTICULAR PROTEIN 73D, ISOFORM B"/>
    <property type="match status" value="1"/>
</dbReference>
<reference evidence="3 4" key="1">
    <citation type="journal article" date="2019" name="Sci. Rep.">
        <title>Orb-weaving spider Araneus ventricosus genome elucidates the spidroin gene catalogue.</title>
        <authorList>
            <person name="Kono N."/>
            <person name="Nakamura H."/>
            <person name="Ohtoshi R."/>
            <person name="Moran D.A.P."/>
            <person name="Shinohara A."/>
            <person name="Yoshida Y."/>
            <person name="Fujiwara M."/>
            <person name="Mori M."/>
            <person name="Tomita M."/>
            <person name="Arakawa K."/>
        </authorList>
    </citation>
    <scope>NUCLEOTIDE SEQUENCE [LARGE SCALE GENOMIC DNA]</scope>
</reference>
<evidence type="ECO:0008006" key="5">
    <source>
        <dbReference type="Google" id="ProtNLM"/>
    </source>
</evidence>
<dbReference type="GO" id="GO:0062129">
    <property type="term" value="C:chitin-based extracellular matrix"/>
    <property type="evidence" value="ECO:0007669"/>
    <property type="project" value="TreeGrafter"/>
</dbReference>
<dbReference type="Proteomes" id="UP000499080">
    <property type="component" value="Unassembled WGS sequence"/>
</dbReference>
<keyword evidence="2" id="KW-1133">Transmembrane helix</keyword>
<dbReference type="Pfam" id="PF00379">
    <property type="entry name" value="Chitin_bind_4"/>
    <property type="match status" value="1"/>
</dbReference>
<keyword evidence="4" id="KW-1185">Reference proteome</keyword>
<protein>
    <recommendedName>
        <fullName evidence="5">Cuticle protein 10.9</fullName>
    </recommendedName>
</protein>
<keyword evidence="2" id="KW-0812">Transmembrane</keyword>
<name>A0A4Y2AYL6_ARAVE</name>
<comment type="caution">
    <text evidence="3">The sequence shown here is derived from an EMBL/GenBank/DDBJ whole genome shotgun (WGS) entry which is preliminary data.</text>
</comment>
<dbReference type="OrthoDB" id="6410077at2759"/>
<proteinExistence type="predicted"/>
<evidence type="ECO:0000313" key="3">
    <source>
        <dbReference type="EMBL" id="GBL84175.1"/>
    </source>
</evidence>
<evidence type="ECO:0000256" key="2">
    <source>
        <dbReference type="SAM" id="Phobius"/>
    </source>
</evidence>
<dbReference type="InterPro" id="IPR050468">
    <property type="entry name" value="Cuticle_Struct_Prot"/>
</dbReference>
<keyword evidence="2" id="KW-0472">Membrane</keyword>
<evidence type="ECO:0000256" key="1">
    <source>
        <dbReference type="PROSITE-ProRule" id="PRU00497"/>
    </source>
</evidence>
<dbReference type="InterPro" id="IPR000618">
    <property type="entry name" value="Insect_cuticle"/>
</dbReference>
<dbReference type="GO" id="GO:0008010">
    <property type="term" value="F:structural constituent of chitin-based larval cuticle"/>
    <property type="evidence" value="ECO:0007669"/>
    <property type="project" value="TreeGrafter"/>
</dbReference>
<feature type="transmembrane region" description="Helical" evidence="2">
    <location>
        <begin position="31"/>
        <end position="48"/>
    </location>
</feature>
<keyword evidence="1" id="KW-0193">Cuticle</keyword>
<dbReference type="AlphaFoldDB" id="A0A4Y2AYL6"/>
<dbReference type="EMBL" id="BGPR01000036">
    <property type="protein sequence ID" value="GBL84175.1"/>
    <property type="molecule type" value="Genomic_DNA"/>
</dbReference>
<accession>A0A4Y2AYL6</accession>
<dbReference type="PROSITE" id="PS51155">
    <property type="entry name" value="CHIT_BIND_RR_2"/>
    <property type="match status" value="1"/>
</dbReference>
<organism evidence="3 4">
    <name type="scientific">Araneus ventricosus</name>
    <name type="common">Orbweaver spider</name>
    <name type="synonym">Epeira ventricosa</name>
    <dbReference type="NCBI Taxonomy" id="182803"/>
    <lineage>
        <taxon>Eukaryota</taxon>
        <taxon>Metazoa</taxon>
        <taxon>Ecdysozoa</taxon>
        <taxon>Arthropoda</taxon>
        <taxon>Chelicerata</taxon>
        <taxon>Arachnida</taxon>
        <taxon>Araneae</taxon>
        <taxon>Araneomorphae</taxon>
        <taxon>Entelegynae</taxon>
        <taxon>Araneoidea</taxon>
        <taxon>Araneidae</taxon>
        <taxon>Araneus</taxon>
    </lineage>
</organism>
<dbReference type="PANTHER" id="PTHR10380">
    <property type="entry name" value="CUTICLE PROTEIN"/>
    <property type="match status" value="1"/>
</dbReference>
<gene>
    <name evidence="3" type="ORF">AVEN_118581_1</name>
</gene>
<sequence>MSQSSVYKLQVLVVSSLASPASPGFKITEDIMIFAILLCYAAASVALGQRDSLSTSHLQLLPAAVPLRRGVFVEAPQPPQPYRFGYESVDLVGTKQHRDEFSDATGAVKGSYGFTDPQGMYRRVVYTADADGYRATVHSNEPGMTSNNVADAAYFIEAPPPSVVAQGLTYLKPQFKA</sequence>